<name>A0A4P2PUW7_SORCE</name>
<proteinExistence type="predicted"/>
<reference evidence="1 2" key="1">
    <citation type="submission" date="2015-09" db="EMBL/GenBank/DDBJ databases">
        <title>Sorangium comparison.</title>
        <authorList>
            <person name="Zaburannyi N."/>
            <person name="Bunk B."/>
            <person name="Overmann J."/>
            <person name="Mueller R."/>
        </authorList>
    </citation>
    <scope>NUCLEOTIDE SEQUENCE [LARGE SCALE GENOMIC DNA]</scope>
    <source>
        <strain evidence="1 2">So ceGT47</strain>
    </source>
</reference>
<evidence type="ECO:0000313" key="2">
    <source>
        <dbReference type="Proteomes" id="UP000295781"/>
    </source>
</evidence>
<protein>
    <submittedName>
        <fullName evidence="1">Uncharacterized protein</fullName>
    </submittedName>
</protein>
<sequence length="66" mass="7428">MRALCPACGFHHEVVRVLDDGRGDQRKDVYQVAPLVSCDRTWISDAELLEAQARFGQEAILPDDDE</sequence>
<dbReference type="AlphaFoldDB" id="A0A4P2PUW7"/>
<evidence type="ECO:0000313" key="1">
    <source>
        <dbReference type="EMBL" id="AUX20459.1"/>
    </source>
</evidence>
<dbReference type="Proteomes" id="UP000295781">
    <property type="component" value="Chromosome"/>
</dbReference>
<accession>A0A4P2PUW7</accession>
<dbReference type="OrthoDB" id="5519701at2"/>
<organism evidence="1 2">
    <name type="scientific">Sorangium cellulosum</name>
    <name type="common">Polyangium cellulosum</name>
    <dbReference type="NCBI Taxonomy" id="56"/>
    <lineage>
        <taxon>Bacteria</taxon>
        <taxon>Pseudomonadati</taxon>
        <taxon>Myxococcota</taxon>
        <taxon>Polyangia</taxon>
        <taxon>Polyangiales</taxon>
        <taxon>Polyangiaceae</taxon>
        <taxon>Sorangium</taxon>
    </lineage>
</organism>
<dbReference type="EMBL" id="CP012670">
    <property type="protein sequence ID" value="AUX20459.1"/>
    <property type="molecule type" value="Genomic_DNA"/>
</dbReference>
<dbReference type="RefSeq" id="WP_129345643.1">
    <property type="nucleotide sequence ID" value="NZ_CP012670.1"/>
</dbReference>
<gene>
    <name evidence="1" type="ORF">SOCEGT47_009300</name>
</gene>